<comment type="similarity">
    <text evidence="2">Belongs to the bacterial solute-binding protein SsuA/TauA family.</text>
</comment>
<dbReference type="EMBL" id="CP058559">
    <property type="protein sequence ID" value="QNO13662.1"/>
    <property type="molecule type" value="Genomic_DNA"/>
</dbReference>
<sequence length="337" mass="36946">MKKYIFIPLLIVLVVSLALVGCVGNKGDNGALPKVRVSEVIHSVFYAPQYVALHLGFFEEEGLDVELAISWGADRGAAALLSNSADIALFGPEAAVYIAREQSETKLIAFAQLTKRDGSFLVAREEMPNFSWDDVRGKTVIGGRAGGVPQMVHEYVLNEHAINPRVDLEMIQNIDLAATAAAFSNGVGDFVQLFEPGASSIEKSGAGHVVASFGEAGGEIPYTVYHATEQYLKNNPEIIQKFTNAIYKAQLWVQNHSAQEVAEVIKPSFEEDDFDLIVKAVERYKAQDTFSQDPILRPEALDRLQDVIILAGELDQKVPYESVVNTDFAKKAMENIN</sequence>
<keyword evidence="6" id="KW-1185">Reference proteome</keyword>
<dbReference type="Pfam" id="PF09084">
    <property type="entry name" value="NMT1"/>
    <property type="match status" value="1"/>
</dbReference>
<feature type="domain" description="SsuA/THI5-like" evidence="4">
    <location>
        <begin position="47"/>
        <end position="256"/>
    </location>
</feature>
<comment type="subcellular location">
    <subcellularLocation>
        <location evidence="1">Periplasm</location>
    </subcellularLocation>
</comment>
<proteinExistence type="inferred from homology"/>
<dbReference type="PANTHER" id="PTHR30024:SF47">
    <property type="entry name" value="TAURINE-BINDING PERIPLASMIC PROTEIN"/>
    <property type="match status" value="1"/>
</dbReference>
<dbReference type="PROSITE" id="PS51257">
    <property type="entry name" value="PROKAR_LIPOPROTEIN"/>
    <property type="match status" value="1"/>
</dbReference>
<evidence type="ECO:0000256" key="2">
    <source>
        <dbReference type="ARBA" id="ARBA00010742"/>
    </source>
</evidence>
<evidence type="ECO:0000256" key="3">
    <source>
        <dbReference type="ARBA" id="ARBA00022729"/>
    </source>
</evidence>
<dbReference type="AlphaFoldDB" id="A0A7G9W4Q0"/>
<dbReference type="KEGG" id="acae:HYG86_02200"/>
<reference evidence="5 6" key="1">
    <citation type="submission" date="2020-07" db="EMBL/GenBank/DDBJ databases">
        <title>Alkalicella. sp. LB2 genome.</title>
        <authorList>
            <person name="Postec A."/>
            <person name="Quemeneur M."/>
        </authorList>
    </citation>
    <scope>NUCLEOTIDE SEQUENCE [LARGE SCALE GENOMIC DNA]</scope>
    <source>
        <strain evidence="5 6">LB2</strain>
    </source>
</reference>
<dbReference type="GO" id="GO:0042597">
    <property type="term" value="C:periplasmic space"/>
    <property type="evidence" value="ECO:0007669"/>
    <property type="project" value="UniProtKB-SubCell"/>
</dbReference>
<dbReference type="RefSeq" id="WP_213167329.1">
    <property type="nucleotide sequence ID" value="NZ_CP058559.1"/>
</dbReference>
<dbReference type="SUPFAM" id="SSF53850">
    <property type="entry name" value="Periplasmic binding protein-like II"/>
    <property type="match status" value="1"/>
</dbReference>
<organism evidence="5 6">
    <name type="scientific">Alkalicella caledoniensis</name>
    <dbReference type="NCBI Taxonomy" id="2731377"/>
    <lineage>
        <taxon>Bacteria</taxon>
        <taxon>Bacillati</taxon>
        <taxon>Bacillota</taxon>
        <taxon>Clostridia</taxon>
        <taxon>Eubacteriales</taxon>
        <taxon>Proteinivoracaceae</taxon>
        <taxon>Alkalicella</taxon>
    </lineage>
</organism>
<accession>A0A7G9W4Q0</accession>
<dbReference type="Gene3D" id="3.40.190.10">
    <property type="entry name" value="Periplasmic binding protein-like II"/>
    <property type="match status" value="2"/>
</dbReference>
<keyword evidence="3" id="KW-0732">Signal</keyword>
<dbReference type="PANTHER" id="PTHR30024">
    <property type="entry name" value="ALIPHATIC SULFONATES-BINDING PROTEIN-RELATED"/>
    <property type="match status" value="1"/>
</dbReference>
<evidence type="ECO:0000313" key="6">
    <source>
        <dbReference type="Proteomes" id="UP000516160"/>
    </source>
</evidence>
<protein>
    <submittedName>
        <fullName evidence="5">ABC transporter substrate-binding protein</fullName>
    </submittedName>
</protein>
<name>A0A7G9W4Q0_ALKCA</name>
<dbReference type="Proteomes" id="UP000516160">
    <property type="component" value="Chromosome"/>
</dbReference>
<evidence type="ECO:0000259" key="4">
    <source>
        <dbReference type="Pfam" id="PF09084"/>
    </source>
</evidence>
<dbReference type="InterPro" id="IPR015168">
    <property type="entry name" value="SsuA/THI5"/>
</dbReference>
<gene>
    <name evidence="5" type="ORF">HYG86_02200</name>
</gene>
<evidence type="ECO:0000256" key="1">
    <source>
        <dbReference type="ARBA" id="ARBA00004418"/>
    </source>
</evidence>
<evidence type="ECO:0000313" key="5">
    <source>
        <dbReference type="EMBL" id="QNO13662.1"/>
    </source>
</evidence>